<evidence type="ECO:0000313" key="3">
    <source>
        <dbReference type="Proteomes" id="UP000276407"/>
    </source>
</evidence>
<proteinExistence type="predicted"/>
<sequence>MKTKFVELRITNHLKPDKLKFAIVNQKVNISDSLNNALSGNNHFLGIKKKELNILLNSAIREKCNLIIFPENSIPWQWENYLKDCSYRNNIGIIVGYQHKRNIKGEIVNEIGVFLPRVNKLGRPYSIFVDKRIKIHYSPLEIDTIISRRFSIPEKSKKESMRIYKWRGVYFSVFNCYELADLNLRTKLVGKIDLLIAVEYNKDTSYFSSVIESASRDIHCYIIQVNTSEFGDSRIVAPKKSDSKDILKLKGGENPVILTSTLEFTSLRRFQSMKPFMQSREQDKFKITPPNYNISAGRIDTSINVSE</sequence>
<evidence type="ECO:0000259" key="1">
    <source>
        <dbReference type="Pfam" id="PF00795"/>
    </source>
</evidence>
<dbReference type="AlphaFoldDB" id="A0AAD0XSE2"/>
<accession>A0AAD0XSE2</accession>
<dbReference type="InterPro" id="IPR036526">
    <property type="entry name" value="C-N_Hydrolase_sf"/>
</dbReference>
<dbReference type="Proteomes" id="UP000276407">
    <property type="component" value="Chromosome 2"/>
</dbReference>
<dbReference type="RefSeq" id="WP_123180438.1">
    <property type="nucleotide sequence ID" value="NZ_CP033615.1"/>
</dbReference>
<dbReference type="Pfam" id="PF00795">
    <property type="entry name" value="CN_hydrolase"/>
    <property type="match status" value="1"/>
</dbReference>
<reference evidence="2 3" key="1">
    <citation type="submission" date="2018-11" db="EMBL/GenBank/DDBJ databases">
        <title>Complete genome sequence of Leptospira kmetyi isolate LS 001/16 from soil sample associated with a leptospirosis patient in Kelantan.</title>
        <authorList>
            <person name="Muhammad Yusoff F."/>
            <person name="Muhammad Yusoff S."/>
            <person name="Ahmad M.N."/>
            <person name="Yusof N.Y."/>
            <person name="Aziah I."/>
        </authorList>
    </citation>
    <scope>NUCLEOTIDE SEQUENCE [LARGE SCALE GENOMIC DNA]</scope>
    <source>
        <strain evidence="2 3">LS 001/16</strain>
    </source>
</reference>
<gene>
    <name evidence="2" type="ORF">EFP84_18950</name>
</gene>
<name>A0AAD0XSE2_9LEPT</name>
<dbReference type="Gene3D" id="3.60.110.10">
    <property type="entry name" value="Carbon-nitrogen hydrolase"/>
    <property type="match status" value="1"/>
</dbReference>
<feature type="domain" description="CN hydrolase" evidence="1">
    <location>
        <begin position="54"/>
        <end position="238"/>
    </location>
</feature>
<organism evidence="2 3">
    <name type="scientific">Leptospira kmetyi</name>
    <dbReference type="NCBI Taxonomy" id="408139"/>
    <lineage>
        <taxon>Bacteria</taxon>
        <taxon>Pseudomonadati</taxon>
        <taxon>Spirochaetota</taxon>
        <taxon>Spirochaetia</taxon>
        <taxon>Leptospirales</taxon>
        <taxon>Leptospiraceae</taxon>
        <taxon>Leptospira</taxon>
    </lineage>
</organism>
<evidence type="ECO:0000313" key="2">
    <source>
        <dbReference type="EMBL" id="AYV57716.1"/>
    </source>
</evidence>
<dbReference type="SUPFAM" id="SSF56317">
    <property type="entry name" value="Carbon-nitrogen hydrolase"/>
    <property type="match status" value="1"/>
</dbReference>
<dbReference type="KEGG" id="lkm:EFP84_18950"/>
<dbReference type="InterPro" id="IPR003010">
    <property type="entry name" value="C-N_Hydrolase"/>
</dbReference>
<dbReference type="EMBL" id="CP033615">
    <property type="protein sequence ID" value="AYV57716.1"/>
    <property type="molecule type" value="Genomic_DNA"/>
</dbReference>
<protein>
    <recommendedName>
        <fullName evidence="1">CN hydrolase domain-containing protein</fullName>
    </recommendedName>
</protein>